<dbReference type="GO" id="GO:0016791">
    <property type="term" value="F:phosphatase activity"/>
    <property type="evidence" value="ECO:0007669"/>
    <property type="project" value="TreeGrafter"/>
</dbReference>
<keyword evidence="6" id="KW-1185">Reference proteome</keyword>
<dbReference type="Gene3D" id="3.60.40.10">
    <property type="entry name" value="PPM-type phosphatase domain"/>
    <property type="match status" value="1"/>
</dbReference>
<dbReference type="SUPFAM" id="SSF52172">
    <property type="entry name" value="CheY-like"/>
    <property type="match status" value="1"/>
</dbReference>
<dbReference type="InterPro" id="IPR052016">
    <property type="entry name" value="Bact_Sigma-Reg"/>
</dbReference>
<dbReference type="InterPro" id="IPR036457">
    <property type="entry name" value="PPM-type-like_dom_sf"/>
</dbReference>
<evidence type="ECO:0000256" key="2">
    <source>
        <dbReference type="PROSITE-ProRule" id="PRU00169"/>
    </source>
</evidence>
<dbReference type="Pfam" id="PF07228">
    <property type="entry name" value="SpoIIE"/>
    <property type="match status" value="1"/>
</dbReference>
<dbReference type="AlphaFoldDB" id="A0A8J3BNZ5"/>
<dbReference type="PANTHER" id="PTHR43156">
    <property type="entry name" value="STAGE II SPORULATION PROTEIN E-RELATED"/>
    <property type="match status" value="1"/>
</dbReference>
<dbReference type="InterPro" id="IPR011006">
    <property type="entry name" value="CheY-like_superfamily"/>
</dbReference>
<feature type="modified residue" description="4-aspartylphosphate" evidence="2">
    <location>
        <position position="78"/>
    </location>
</feature>
<evidence type="ECO:0000313" key="5">
    <source>
        <dbReference type="EMBL" id="GGK28221.1"/>
    </source>
</evidence>
<keyword evidence="2" id="KW-0597">Phosphoprotein</keyword>
<dbReference type="Pfam" id="PF00072">
    <property type="entry name" value="Response_reg"/>
    <property type="match status" value="1"/>
</dbReference>
<dbReference type="Proteomes" id="UP000662200">
    <property type="component" value="Unassembled WGS sequence"/>
</dbReference>
<dbReference type="PANTHER" id="PTHR43156:SF2">
    <property type="entry name" value="STAGE II SPORULATION PROTEIN E"/>
    <property type="match status" value="1"/>
</dbReference>
<organism evidence="5 6">
    <name type="scientific">Pilimelia terevasa</name>
    <dbReference type="NCBI Taxonomy" id="53372"/>
    <lineage>
        <taxon>Bacteria</taxon>
        <taxon>Bacillati</taxon>
        <taxon>Actinomycetota</taxon>
        <taxon>Actinomycetes</taxon>
        <taxon>Micromonosporales</taxon>
        <taxon>Micromonosporaceae</taxon>
        <taxon>Pilimelia</taxon>
    </lineage>
</organism>
<evidence type="ECO:0000256" key="3">
    <source>
        <dbReference type="SAM" id="MobiDB-lite"/>
    </source>
</evidence>
<sequence>MAGPPATDAPTRHPGGPPQAADGGRELRLLLVEDDAGDALLLRELLADSGLPAAVTWVRTLAAARAALPAGADCVLLDLHLPDGRGLAALPAVLDAAPDVPLIVVTGLHDEAAGAGAVAAGAQDYLVKGQIDTSTLARAVRYAVERKRAESATVRLLESQRRAAENARLERGLLPEPIVRDPALRVAVRYQPGRQRALLGGDFYDLVQQPDGTVRALVGDVSGHGPDEAAVGVCLRICWRTAVLAGLDDLAALDLLDQVLRAERPTPQMYTTVCLTSIDADRAGAAVLCAGHPPPLLLDGGAAAVALRHQPPVGLLRGPVARRPGTRIALPPGAELLLYTDGLVDGRVGDGDERLGIDGLAGIVSLLHQRETRRPLVDAVVDAVTAADGGRLADDLALVHVRWSA</sequence>
<reference evidence="5" key="1">
    <citation type="journal article" date="2014" name="Int. J. Syst. Evol. Microbiol.">
        <title>Complete genome sequence of Corynebacterium casei LMG S-19264T (=DSM 44701T), isolated from a smear-ripened cheese.</title>
        <authorList>
            <consortium name="US DOE Joint Genome Institute (JGI-PGF)"/>
            <person name="Walter F."/>
            <person name="Albersmeier A."/>
            <person name="Kalinowski J."/>
            <person name="Ruckert C."/>
        </authorList>
    </citation>
    <scope>NUCLEOTIDE SEQUENCE</scope>
    <source>
        <strain evidence="5">JCM 3091</strain>
    </source>
</reference>
<keyword evidence="1" id="KW-0378">Hydrolase</keyword>
<evidence type="ECO:0000256" key="1">
    <source>
        <dbReference type="ARBA" id="ARBA00022801"/>
    </source>
</evidence>
<comment type="caution">
    <text evidence="5">The sequence shown here is derived from an EMBL/GenBank/DDBJ whole genome shotgun (WGS) entry which is preliminary data.</text>
</comment>
<dbReference type="GO" id="GO:0000160">
    <property type="term" value="P:phosphorelay signal transduction system"/>
    <property type="evidence" value="ECO:0007669"/>
    <property type="project" value="InterPro"/>
</dbReference>
<dbReference type="Gene3D" id="3.40.50.2300">
    <property type="match status" value="1"/>
</dbReference>
<evidence type="ECO:0000313" key="6">
    <source>
        <dbReference type="Proteomes" id="UP000662200"/>
    </source>
</evidence>
<feature type="region of interest" description="Disordered" evidence="3">
    <location>
        <begin position="1"/>
        <end position="23"/>
    </location>
</feature>
<feature type="domain" description="Response regulatory" evidence="4">
    <location>
        <begin position="28"/>
        <end position="143"/>
    </location>
</feature>
<dbReference type="CDD" id="cd00156">
    <property type="entry name" value="REC"/>
    <property type="match status" value="1"/>
</dbReference>
<dbReference type="PROSITE" id="PS50110">
    <property type="entry name" value="RESPONSE_REGULATORY"/>
    <property type="match status" value="1"/>
</dbReference>
<reference evidence="5" key="2">
    <citation type="submission" date="2020-09" db="EMBL/GenBank/DDBJ databases">
        <authorList>
            <person name="Sun Q."/>
            <person name="Ohkuma M."/>
        </authorList>
    </citation>
    <scope>NUCLEOTIDE SEQUENCE</scope>
    <source>
        <strain evidence="5">JCM 3091</strain>
    </source>
</reference>
<dbReference type="InterPro" id="IPR001932">
    <property type="entry name" value="PPM-type_phosphatase-like_dom"/>
</dbReference>
<dbReference type="SMART" id="SM00448">
    <property type="entry name" value="REC"/>
    <property type="match status" value="1"/>
</dbReference>
<dbReference type="InterPro" id="IPR001789">
    <property type="entry name" value="Sig_transdc_resp-reg_receiver"/>
</dbReference>
<proteinExistence type="predicted"/>
<protein>
    <submittedName>
        <fullName evidence="5">Serine/threonine phosphatase</fullName>
    </submittedName>
</protein>
<accession>A0A8J3BNZ5</accession>
<dbReference type="SMART" id="SM00331">
    <property type="entry name" value="PP2C_SIG"/>
    <property type="match status" value="1"/>
</dbReference>
<name>A0A8J3BNZ5_9ACTN</name>
<dbReference type="RefSeq" id="WP_189114072.1">
    <property type="nucleotide sequence ID" value="NZ_BMQC01000006.1"/>
</dbReference>
<gene>
    <name evidence="5" type="ORF">GCM10010124_21070</name>
</gene>
<evidence type="ECO:0000259" key="4">
    <source>
        <dbReference type="PROSITE" id="PS50110"/>
    </source>
</evidence>
<dbReference type="EMBL" id="BMQC01000006">
    <property type="protein sequence ID" value="GGK28221.1"/>
    <property type="molecule type" value="Genomic_DNA"/>
</dbReference>